<feature type="region of interest" description="Disordered" evidence="8">
    <location>
        <begin position="402"/>
        <end position="436"/>
    </location>
</feature>
<dbReference type="EMBL" id="KQ982944">
    <property type="protein sequence ID" value="KYQ49030.1"/>
    <property type="molecule type" value="Genomic_DNA"/>
</dbReference>
<evidence type="ECO:0000256" key="7">
    <source>
        <dbReference type="ARBA" id="ARBA00023136"/>
    </source>
</evidence>
<dbReference type="PANTHER" id="PTHR10972:SF205">
    <property type="entry name" value="OXYSTEROL-BINDING PROTEIN 1"/>
    <property type="match status" value="1"/>
</dbReference>
<dbReference type="Gene3D" id="2.40.160.120">
    <property type="match status" value="1"/>
</dbReference>
<dbReference type="FunFam" id="2.30.29.30:FF:000256">
    <property type="entry name" value="Oxysterol-binding protein"/>
    <property type="match status" value="1"/>
</dbReference>
<keyword evidence="11" id="KW-1185">Reference proteome</keyword>
<keyword evidence="7" id="KW-0472">Membrane</keyword>
<dbReference type="GO" id="GO:0097038">
    <property type="term" value="C:perinuclear endoplasmic reticulum"/>
    <property type="evidence" value="ECO:0007669"/>
    <property type="project" value="TreeGrafter"/>
</dbReference>
<keyword evidence="4" id="KW-0597">Phosphoprotein</keyword>
<dbReference type="CDD" id="cd13284">
    <property type="entry name" value="PH_OSBP_ORP4"/>
    <property type="match status" value="1"/>
</dbReference>
<name>A0A151WMH9_9HYME</name>
<feature type="compositionally biased region" description="Basic and acidic residues" evidence="8">
    <location>
        <begin position="747"/>
        <end position="760"/>
    </location>
</feature>
<feature type="compositionally biased region" description="Low complexity" evidence="8">
    <location>
        <begin position="415"/>
        <end position="427"/>
    </location>
</feature>
<feature type="region of interest" description="Disordered" evidence="8">
    <location>
        <begin position="736"/>
        <end position="760"/>
    </location>
</feature>
<dbReference type="Gene3D" id="2.30.29.30">
    <property type="entry name" value="Pleckstrin-homology domain (PH domain)/Phosphotyrosine-binding domain (PTB)"/>
    <property type="match status" value="1"/>
</dbReference>
<dbReference type="SMART" id="SM00233">
    <property type="entry name" value="PH"/>
    <property type="match status" value="1"/>
</dbReference>
<feature type="domain" description="PH" evidence="9">
    <location>
        <begin position="10"/>
        <end position="125"/>
    </location>
</feature>
<dbReference type="InterPro" id="IPR001849">
    <property type="entry name" value="PH_domain"/>
</dbReference>
<feature type="region of interest" description="Disordered" evidence="8">
    <location>
        <begin position="343"/>
        <end position="382"/>
    </location>
</feature>
<dbReference type="InterPro" id="IPR037239">
    <property type="entry name" value="OSBP_sf"/>
</dbReference>
<dbReference type="Pfam" id="PF01237">
    <property type="entry name" value="Oxysterol_BP"/>
    <property type="match status" value="1"/>
</dbReference>
<feature type="region of interest" description="Disordered" evidence="8">
    <location>
        <begin position="47"/>
        <end position="68"/>
    </location>
</feature>
<evidence type="ECO:0000256" key="3">
    <source>
        <dbReference type="ARBA" id="ARBA00022448"/>
    </source>
</evidence>
<organism evidence="10 11">
    <name type="scientific">Mycetomoellerius zeteki</name>
    <dbReference type="NCBI Taxonomy" id="64791"/>
    <lineage>
        <taxon>Eukaryota</taxon>
        <taxon>Metazoa</taxon>
        <taxon>Ecdysozoa</taxon>
        <taxon>Arthropoda</taxon>
        <taxon>Hexapoda</taxon>
        <taxon>Insecta</taxon>
        <taxon>Pterygota</taxon>
        <taxon>Neoptera</taxon>
        <taxon>Endopterygota</taxon>
        <taxon>Hymenoptera</taxon>
        <taxon>Apocrita</taxon>
        <taxon>Aculeata</taxon>
        <taxon>Formicoidea</taxon>
        <taxon>Formicidae</taxon>
        <taxon>Myrmicinae</taxon>
        <taxon>Mycetomoellerius</taxon>
    </lineage>
</organism>
<dbReference type="Pfam" id="PF00169">
    <property type="entry name" value="PH"/>
    <property type="match status" value="1"/>
</dbReference>
<evidence type="ECO:0000313" key="11">
    <source>
        <dbReference type="Proteomes" id="UP000075809"/>
    </source>
</evidence>
<protein>
    <submittedName>
        <fullName evidence="10">Oxysterol-binding protein 1</fullName>
    </submittedName>
</protein>
<dbReference type="SUPFAM" id="SSF50729">
    <property type="entry name" value="PH domain-like"/>
    <property type="match status" value="1"/>
</dbReference>
<dbReference type="InterPro" id="IPR000648">
    <property type="entry name" value="Oxysterol-bd"/>
</dbReference>
<dbReference type="Proteomes" id="UP000075809">
    <property type="component" value="Unassembled WGS sequence"/>
</dbReference>
<keyword evidence="3" id="KW-0813">Transport</keyword>
<keyword evidence="6" id="KW-0446">Lipid-binding</keyword>
<dbReference type="PROSITE" id="PS50003">
    <property type="entry name" value="PH_DOMAIN"/>
    <property type="match status" value="1"/>
</dbReference>
<dbReference type="InterPro" id="IPR011993">
    <property type="entry name" value="PH-like_dom_sf"/>
</dbReference>
<dbReference type="PANTHER" id="PTHR10972">
    <property type="entry name" value="OXYSTEROL-BINDING PROTEIN-RELATED"/>
    <property type="match status" value="1"/>
</dbReference>
<evidence type="ECO:0000256" key="4">
    <source>
        <dbReference type="ARBA" id="ARBA00022553"/>
    </source>
</evidence>
<dbReference type="FunFam" id="2.40.160.120:FF:000003">
    <property type="entry name" value="Oxysterol-binding protein"/>
    <property type="match status" value="1"/>
</dbReference>
<evidence type="ECO:0000313" key="10">
    <source>
        <dbReference type="EMBL" id="KYQ49030.1"/>
    </source>
</evidence>
<dbReference type="AlphaFoldDB" id="A0A151WMH9"/>
<feature type="region of interest" description="Disordered" evidence="8">
    <location>
        <begin position="466"/>
        <end position="496"/>
    </location>
</feature>
<evidence type="ECO:0000256" key="1">
    <source>
        <dbReference type="ARBA" id="ARBA00004170"/>
    </source>
</evidence>
<evidence type="ECO:0000256" key="8">
    <source>
        <dbReference type="SAM" id="MobiDB-lite"/>
    </source>
</evidence>
<gene>
    <name evidence="10" type="ORF">ALC60_12087</name>
</gene>
<dbReference type="GO" id="GO:0006869">
    <property type="term" value="P:lipid transport"/>
    <property type="evidence" value="ECO:0007669"/>
    <property type="project" value="UniProtKB-KW"/>
</dbReference>
<dbReference type="GO" id="GO:0032934">
    <property type="term" value="F:sterol binding"/>
    <property type="evidence" value="ECO:0007669"/>
    <property type="project" value="TreeGrafter"/>
</dbReference>
<sequence>MGDPKSQHGAQEMKGWLFKWTNYLKGYQRRWFVLSNGLLSYYRAEPTGGPKISSRRKRRAGRASENPAEMSHTCRGTISLHGALIHTVDACTFVVSNGGTQTFHIKASTEVERQQWVTALELAKAKAIQAMESGLYDCTIDRACVLRKPVLFSVHLVLRRRYAAKSLLEEEEEEYQDNDNQNVETASVIKDLTRRLDDLQACNDLMLKQGSGLQRALSDLEMIEPPSPELAAKFKIVSERTTLFRIAANAMISRAEFNSLANQSCLIHEIVLDIGILSIDANYHRCDLTQNATYGNRLNMLLQTSSDYLQLAQQQEPKWKKMLQHERDQKVRIEKMVEQLARQHSHLEKAAQHAIPSATPAGGHRPSHPAITTSPSEDEEDNAEFYDAQESDTFTLTIPVATSNSISHARDRTDSQGSDDGSSSEGDPTPLPVFDSTGADSFLIVTDSTAAQTPSAVRITNDLDITSWRSNNDSSSSSSTGMTTISKRKRRTRVPDKPNYPLNLWNSYEQMAFVAAFTVSSYATTAARTGKPFNPLLGETYECDRTDDLGWRAISEQVSHHPPMLAQHCEGKKWRCWQEFTMASKFRGKYLQVIPLGTAHLEFNSGQHHYTWRKVTTTVHNIIVGRLWVDQSGDMDIVNHKAGIKCHLKYIPYSYFSRDSQRKVKGVVMNSNKEVKWVVQGTWDSKIEIAPVISTSGTPDNPVYKTGPYILAWKRRIPSEDSEKYYSFTELACQLNEPEEGTSPTDSRLRPDQRLMEDGRWDEANAEKLRLEEKQRTARRAREHDSEKAAVQGLSYETYEPLWFKKKQDPYTDSRCYVYNGEYWDHKSRGDWSRCPNIF</sequence>
<feature type="compositionally biased region" description="Low complexity" evidence="8">
    <location>
        <begin position="466"/>
        <end position="485"/>
    </location>
</feature>
<dbReference type="SUPFAM" id="SSF144000">
    <property type="entry name" value="Oxysterol-binding protein-like"/>
    <property type="match status" value="1"/>
</dbReference>
<reference evidence="10 11" key="1">
    <citation type="submission" date="2015-09" db="EMBL/GenBank/DDBJ databases">
        <title>Trachymyrmex zeteki WGS genome.</title>
        <authorList>
            <person name="Nygaard S."/>
            <person name="Hu H."/>
            <person name="Boomsma J."/>
            <person name="Zhang G."/>
        </authorList>
    </citation>
    <scope>NUCLEOTIDE SEQUENCE [LARGE SCALE GENOMIC DNA]</scope>
    <source>
        <strain evidence="10">Tzet28-1</strain>
        <tissue evidence="10">Whole body</tissue>
    </source>
</reference>
<keyword evidence="5" id="KW-0445">Lipid transport</keyword>
<accession>A0A151WMH9</accession>
<dbReference type="GO" id="GO:0005829">
    <property type="term" value="C:cytosol"/>
    <property type="evidence" value="ECO:0007669"/>
    <property type="project" value="TreeGrafter"/>
</dbReference>
<dbReference type="STRING" id="64791.A0A151WMH9"/>
<proteinExistence type="inferred from homology"/>
<evidence type="ECO:0000256" key="2">
    <source>
        <dbReference type="ARBA" id="ARBA00008842"/>
    </source>
</evidence>
<evidence type="ECO:0000256" key="6">
    <source>
        <dbReference type="ARBA" id="ARBA00023121"/>
    </source>
</evidence>
<comment type="similarity">
    <text evidence="2">Belongs to the OSBP family.</text>
</comment>
<comment type="subcellular location">
    <subcellularLocation>
        <location evidence="1">Membrane</location>
        <topology evidence="1">Peripheral membrane protein</topology>
    </subcellularLocation>
</comment>
<evidence type="ECO:0000259" key="9">
    <source>
        <dbReference type="PROSITE" id="PS50003"/>
    </source>
</evidence>
<evidence type="ECO:0000256" key="5">
    <source>
        <dbReference type="ARBA" id="ARBA00023055"/>
    </source>
</evidence>
<dbReference type="GO" id="GO:0005886">
    <property type="term" value="C:plasma membrane"/>
    <property type="evidence" value="ECO:0007669"/>
    <property type="project" value="TreeGrafter"/>
</dbReference>